<feature type="transmembrane region" description="Helical" evidence="6">
    <location>
        <begin position="137"/>
        <end position="156"/>
    </location>
</feature>
<evidence type="ECO:0000313" key="8">
    <source>
        <dbReference type="Proteomes" id="UP000008221"/>
    </source>
</evidence>
<dbReference type="CDD" id="cd06579">
    <property type="entry name" value="TM_PBP1_transp_AraH_like"/>
    <property type="match status" value="1"/>
</dbReference>
<feature type="transmembrane region" description="Helical" evidence="6">
    <location>
        <begin position="258"/>
        <end position="276"/>
    </location>
</feature>
<proteinExistence type="predicted"/>
<reference evidence="7 8" key="1">
    <citation type="journal article" date="2009" name="Genome Res.">
        <title>Complete genome of the cellulolytic thermophile Acidothermus cellulolyticus 11B provides insights into its ecophysiological and evolutionary adaptations.</title>
        <authorList>
            <person name="Barabote R.D."/>
            <person name="Xie G."/>
            <person name="Leu D.H."/>
            <person name="Normand P."/>
            <person name="Necsulea A."/>
            <person name="Daubin V."/>
            <person name="Medigue C."/>
            <person name="Adney W.S."/>
            <person name="Xu X.C."/>
            <person name="Lapidus A."/>
            <person name="Parales R.E."/>
            <person name="Detter C."/>
            <person name="Pujic P."/>
            <person name="Bruce D."/>
            <person name="Lavire C."/>
            <person name="Challacombe J.F."/>
            <person name="Brettin T.S."/>
            <person name="Berry A.M."/>
        </authorList>
    </citation>
    <scope>NUCLEOTIDE SEQUENCE [LARGE SCALE GENOMIC DNA]</scope>
    <source>
        <strain evidence="8">ATCC 43068 / DSM 8971 / 11B</strain>
    </source>
</reference>
<evidence type="ECO:0000256" key="3">
    <source>
        <dbReference type="ARBA" id="ARBA00022692"/>
    </source>
</evidence>
<evidence type="ECO:0000256" key="1">
    <source>
        <dbReference type="ARBA" id="ARBA00004651"/>
    </source>
</evidence>
<dbReference type="AlphaFoldDB" id="A0LSE2"/>
<keyword evidence="4 6" id="KW-1133">Transmembrane helix</keyword>
<protein>
    <submittedName>
        <fullName evidence="7">Monosaccharide ABC transporter membrane protein, CUT2 family</fullName>
    </submittedName>
</protein>
<dbReference type="HOGENOM" id="CLU_028880_3_2_11"/>
<feature type="transmembrane region" description="Helical" evidence="6">
    <location>
        <begin position="226"/>
        <end position="246"/>
    </location>
</feature>
<dbReference type="PANTHER" id="PTHR32196">
    <property type="entry name" value="ABC TRANSPORTER PERMEASE PROTEIN YPHD-RELATED-RELATED"/>
    <property type="match status" value="1"/>
</dbReference>
<sequence length="334" mass="34214">MTTAPPRPALVPKPTSRWARLRRRHGWLIVTAGFLLVLFFWRFSQLPKFGGFELRTITAGAMVVAFLGMGQAIVIISGGIDLALGAAMVFANCLSALWMKGQHTGMCFLLAIAVIAIGAAIGTIVGTTIVLSRVPDIVVTLAYLFVLSGAALLILNQPGGGTAQGFRSAVAGGLSQPLPSILWTVGVLSVLWMPLKRSTLGVKLYAIGGNRAAAYLAGVDVSRVRVVAYTLGGMFAGMAGVINTAYTGSGDPRSSIGLAATLSSIAAAVLGGVALTGGVGGLVGPVLAAVVLGLIPAIMLGEGVDPNLAQVVQGCVIIVVVMIGTWLAVKRRAT</sequence>
<feature type="transmembrane region" description="Helical" evidence="6">
    <location>
        <begin position="106"/>
        <end position="131"/>
    </location>
</feature>
<dbReference type="InParanoid" id="A0LSE2"/>
<comment type="subcellular location">
    <subcellularLocation>
        <location evidence="1">Cell membrane</location>
        <topology evidence="1">Multi-pass membrane protein</topology>
    </subcellularLocation>
</comment>
<dbReference type="Pfam" id="PF02653">
    <property type="entry name" value="BPD_transp_2"/>
    <property type="match status" value="1"/>
</dbReference>
<dbReference type="KEGG" id="ace:Acel_0579"/>
<organism evidence="7 8">
    <name type="scientific">Acidothermus cellulolyticus (strain ATCC 43068 / DSM 8971 / 11B)</name>
    <dbReference type="NCBI Taxonomy" id="351607"/>
    <lineage>
        <taxon>Bacteria</taxon>
        <taxon>Bacillati</taxon>
        <taxon>Actinomycetota</taxon>
        <taxon>Actinomycetes</taxon>
        <taxon>Acidothermales</taxon>
        <taxon>Acidothermaceae</taxon>
        <taxon>Acidothermus</taxon>
    </lineage>
</organism>
<keyword evidence="8" id="KW-1185">Reference proteome</keyword>
<accession>A0LSE2</accession>
<feature type="transmembrane region" description="Helical" evidence="6">
    <location>
        <begin position="56"/>
        <end position="76"/>
    </location>
</feature>
<dbReference type="InterPro" id="IPR001851">
    <property type="entry name" value="ABC_transp_permease"/>
</dbReference>
<evidence type="ECO:0000256" key="4">
    <source>
        <dbReference type="ARBA" id="ARBA00022989"/>
    </source>
</evidence>
<evidence type="ECO:0000256" key="5">
    <source>
        <dbReference type="ARBA" id="ARBA00023136"/>
    </source>
</evidence>
<gene>
    <name evidence="7" type="ordered locus">Acel_0579</name>
</gene>
<keyword evidence="2" id="KW-1003">Cell membrane</keyword>
<dbReference type="OrthoDB" id="9808136at2"/>
<evidence type="ECO:0000256" key="6">
    <source>
        <dbReference type="SAM" id="Phobius"/>
    </source>
</evidence>
<keyword evidence="5 6" id="KW-0472">Membrane</keyword>
<dbReference type="GO" id="GO:0022857">
    <property type="term" value="F:transmembrane transporter activity"/>
    <property type="evidence" value="ECO:0007669"/>
    <property type="project" value="InterPro"/>
</dbReference>
<name>A0LSE2_ACIC1</name>
<feature type="transmembrane region" description="Helical" evidence="6">
    <location>
        <begin position="308"/>
        <end position="329"/>
    </location>
</feature>
<feature type="transmembrane region" description="Helical" evidence="6">
    <location>
        <begin position="26"/>
        <end position="44"/>
    </location>
</feature>
<dbReference type="RefSeq" id="WP_011719415.1">
    <property type="nucleotide sequence ID" value="NC_008578.1"/>
</dbReference>
<dbReference type="STRING" id="351607.Acel_0579"/>
<evidence type="ECO:0000256" key="2">
    <source>
        <dbReference type="ARBA" id="ARBA00022475"/>
    </source>
</evidence>
<feature type="transmembrane region" description="Helical" evidence="6">
    <location>
        <begin position="282"/>
        <end position="301"/>
    </location>
</feature>
<feature type="transmembrane region" description="Helical" evidence="6">
    <location>
        <begin position="177"/>
        <end position="195"/>
    </location>
</feature>
<keyword evidence="3 6" id="KW-0812">Transmembrane</keyword>
<dbReference type="eggNOG" id="COG1172">
    <property type="taxonomic scope" value="Bacteria"/>
</dbReference>
<dbReference type="GO" id="GO:0005886">
    <property type="term" value="C:plasma membrane"/>
    <property type="evidence" value="ECO:0007669"/>
    <property type="project" value="UniProtKB-SubCell"/>
</dbReference>
<dbReference type="Proteomes" id="UP000008221">
    <property type="component" value="Chromosome"/>
</dbReference>
<evidence type="ECO:0000313" key="7">
    <source>
        <dbReference type="EMBL" id="ABK52352.1"/>
    </source>
</evidence>
<feature type="transmembrane region" description="Helical" evidence="6">
    <location>
        <begin position="82"/>
        <end position="99"/>
    </location>
</feature>
<dbReference type="EMBL" id="CP000481">
    <property type="protein sequence ID" value="ABK52352.1"/>
    <property type="molecule type" value="Genomic_DNA"/>
</dbReference>